<keyword evidence="2" id="KW-1185">Reference proteome</keyword>
<reference evidence="1 2" key="1">
    <citation type="submission" date="2018-05" db="EMBL/GenBank/DDBJ databases">
        <title>Genome sequencing and assembly of the regulated plant pathogen Lachnellula willkommii and related sister species for the development of diagnostic species identification markers.</title>
        <authorList>
            <person name="Giroux E."/>
            <person name="Bilodeau G."/>
        </authorList>
    </citation>
    <scope>NUCLEOTIDE SEQUENCE [LARGE SCALE GENOMIC DNA]</scope>
    <source>
        <strain evidence="1 2">CBS 268.59</strain>
    </source>
</reference>
<dbReference type="OrthoDB" id="4664297at2759"/>
<accession>A0A8T9CEA2</accession>
<dbReference type="AlphaFoldDB" id="A0A8T9CEA2"/>
<organism evidence="1 2">
    <name type="scientific">Lachnellula suecica</name>
    <dbReference type="NCBI Taxonomy" id="602035"/>
    <lineage>
        <taxon>Eukaryota</taxon>
        <taxon>Fungi</taxon>
        <taxon>Dikarya</taxon>
        <taxon>Ascomycota</taxon>
        <taxon>Pezizomycotina</taxon>
        <taxon>Leotiomycetes</taxon>
        <taxon>Helotiales</taxon>
        <taxon>Lachnaceae</taxon>
        <taxon>Lachnellula</taxon>
    </lineage>
</organism>
<gene>
    <name evidence="1" type="ORF">LSUE1_G002107</name>
</gene>
<evidence type="ECO:0000313" key="1">
    <source>
        <dbReference type="EMBL" id="TVY82240.1"/>
    </source>
</evidence>
<name>A0A8T9CEA2_9HELO</name>
<dbReference type="Proteomes" id="UP000469558">
    <property type="component" value="Unassembled WGS sequence"/>
</dbReference>
<protein>
    <recommendedName>
        <fullName evidence="3">Phytanoyl-CoA dioxygenase</fullName>
    </recommendedName>
</protein>
<sequence length="273" mass="30525">MGSVDTQEDYTLTEEQKTHFMEHGYIKIPRCFSRTQAEDFTSNLWTRLGMSPTDKSTWTTERTNMPWHSHVSVQEFAPRAWGAMCELLGGQERIEKGGWSDGFIVNLGREADEGKVIREGTERGEDLRALDGWHSDGESVNPFNIDSPEQALLVIPLWSDISPGGGGTAIASDSIKHIAHHLYSHPEGLAPWMRPLTDPTEDRAFWTNLAHDTSKISSSSIIEATGEVGDVYLLHPLMLHSASRNLLRVPRVITNPPKLEAMRKAEVERLKGV</sequence>
<dbReference type="SUPFAM" id="SSF51197">
    <property type="entry name" value="Clavaminate synthase-like"/>
    <property type="match status" value="1"/>
</dbReference>
<proteinExistence type="predicted"/>
<evidence type="ECO:0008006" key="3">
    <source>
        <dbReference type="Google" id="ProtNLM"/>
    </source>
</evidence>
<dbReference type="Gene3D" id="2.60.120.620">
    <property type="entry name" value="q2cbj1_9rhob like domain"/>
    <property type="match status" value="1"/>
</dbReference>
<comment type="caution">
    <text evidence="1">The sequence shown here is derived from an EMBL/GenBank/DDBJ whole genome shotgun (WGS) entry which is preliminary data.</text>
</comment>
<evidence type="ECO:0000313" key="2">
    <source>
        <dbReference type="Proteomes" id="UP000469558"/>
    </source>
</evidence>
<dbReference type="EMBL" id="QGMK01000348">
    <property type="protein sequence ID" value="TVY82240.1"/>
    <property type="molecule type" value="Genomic_DNA"/>
</dbReference>